<dbReference type="OrthoDB" id="7870844at2"/>
<gene>
    <name evidence="3" type="ORF">FAA97_07760</name>
</gene>
<protein>
    <recommendedName>
        <fullName evidence="5">Biotin transporter BioY</fullName>
    </recommendedName>
</protein>
<accession>A0A4S8P1H2</accession>
<evidence type="ECO:0000256" key="2">
    <source>
        <dbReference type="SAM" id="Phobius"/>
    </source>
</evidence>
<keyword evidence="4" id="KW-1185">Reference proteome</keyword>
<keyword evidence="2" id="KW-0812">Transmembrane</keyword>
<evidence type="ECO:0000313" key="3">
    <source>
        <dbReference type="EMBL" id="THV23870.1"/>
    </source>
</evidence>
<evidence type="ECO:0000313" key="4">
    <source>
        <dbReference type="Proteomes" id="UP000308828"/>
    </source>
</evidence>
<dbReference type="EMBL" id="STGV01000002">
    <property type="protein sequence ID" value="THV23870.1"/>
    <property type="molecule type" value="Genomic_DNA"/>
</dbReference>
<dbReference type="Proteomes" id="UP000308828">
    <property type="component" value="Unassembled WGS sequence"/>
</dbReference>
<feature type="transmembrane region" description="Helical" evidence="2">
    <location>
        <begin position="181"/>
        <end position="203"/>
    </location>
</feature>
<feature type="region of interest" description="Disordered" evidence="1">
    <location>
        <begin position="1"/>
        <end position="23"/>
    </location>
</feature>
<sequence>MSGLETAIRSALDRADRENSETRARIYQSARQALETGLRKQNVDDPEQIAYQRRRLETLIHAIEAEERSRLNVQPATPAADAPNRPMPATAAFAQPGSDAGDAMRTRSAPVAPAGMARQEPGFSDLHPVSTPQASRAEPAFAADWSQPVAVSAVDRHPEAEGPLPDMRSERAVAPRKRRGIVARLTIAVVLLASIGIGLWWVAASGLLLTDAERDTSVPNPPPQVEAEDFAGAQGEGAALGPQAITSRGGFTEEWVEIFDPSRLSASRPGQDARVDVVMASDGEAVRLLSGKAGDTGSLAVEVPTEILNQMAGKTSTIALTLQSVDDKPVQIAVGCELPRMGECARHRFTINAQKIDVLFRLTSETGMSPSSPGQLTINGDISGAGRGVNIYSIRVLPGE</sequence>
<keyword evidence="2" id="KW-0472">Membrane</keyword>
<evidence type="ECO:0008006" key="5">
    <source>
        <dbReference type="Google" id="ProtNLM"/>
    </source>
</evidence>
<dbReference type="AlphaFoldDB" id="A0A4S8P1H2"/>
<evidence type="ECO:0000256" key="1">
    <source>
        <dbReference type="SAM" id="MobiDB-lite"/>
    </source>
</evidence>
<comment type="caution">
    <text evidence="3">The sequence shown here is derived from an EMBL/GenBank/DDBJ whole genome shotgun (WGS) entry which is preliminary data.</text>
</comment>
<feature type="compositionally biased region" description="Basic and acidic residues" evidence="1">
    <location>
        <begin position="11"/>
        <end position="23"/>
    </location>
</feature>
<reference evidence="3 4" key="1">
    <citation type="submission" date="2019-04" db="EMBL/GenBank/DDBJ databases">
        <title>Genome sequence of strain shin9-1.</title>
        <authorList>
            <person name="Gao J."/>
            <person name="Sun J."/>
        </authorList>
    </citation>
    <scope>NUCLEOTIDE SEQUENCE [LARGE SCALE GENOMIC DNA]</scope>
    <source>
        <strain evidence="4">shin9-1</strain>
    </source>
</reference>
<proteinExistence type="predicted"/>
<dbReference type="RefSeq" id="WP_136597965.1">
    <property type="nucleotide sequence ID" value="NZ_STGV01000002.1"/>
</dbReference>
<name>A0A4S8P1H2_9HYPH</name>
<organism evidence="3 4">
    <name type="scientific">Peteryoungia ipomoeae</name>
    <dbReference type="NCBI Taxonomy" id="1210932"/>
    <lineage>
        <taxon>Bacteria</taxon>
        <taxon>Pseudomonadati</taxon>
        <taxon>Pseudomonadota</taxon>
        <taxon>Alphaproteobacteria</taxon>
        <taxon>Hyphomicrobiales</taxon>
        <taxon>Rhizobiaceae</taxon>
        <taxon>Peteryoungia</taxon>
    </lineage>
</organism>
<keyword evidence="2" id="KW-1133">Transmembrane helix</keyword>